<evidence type="ECO:0000256" key="2">
    <source>
        <dbReference type="SAM" id="Phobius"/>
    </source>
</evidence>
<reference evidence="4" key="2">
    <citation type="submission" date="2010-07" db="EMBL/GenBank/DDBJ databases">
        <title>Complete genome sequence of Arthrobacter arilaitensis (strain DSM 16368 / CIP 108037 / JCM 13566 / Re117).</title>
        <authorList>
            <person name="Genoscope."/>
        </authorList>
    </citation>
    <scope>NUCLEOTIDE SEQUENCE [LARGE SCALE GENOMIC DNA]</scope>
    <source>
        <strain evidence="4">DSM 16368 / CIP 108037 / IAM 15318 / JCM 13566 / Re117</strain>
    </source>
</reference>
<dbReference type="EMBL" id="FQ311875">
    <property type="protein sequence ID" value="CBT74795.1"/>
    <property type="molecule type" value="Genomic_DNA"/>
</dbReference>
<dbReference type="Proteomes" id="UP000006878">
    <property type="component" value="Chromosome"/>
</dbReference>
<gene>
    <name evidence="3" type="ordered locus">AARI_05670</name>
</gene>
<dbReference type="GeneID" id="303184195"/>
<dbReference type="RefSeq" id="WP_013347946.1">
    <property type="nucleotide sequence ID" value="NC_014550.1"/>
</dbReference>
<feature type="transmembrane region" description="Helical" evidence="2">
    <location>
        <begin position="142"/>
        <end position="162"/>
    </location>
</feature>
<feature type="transmembrane region" description="Helical" evidence="2">
    <location>
        <begin position="46"/>
        <end position="65"/>
    </location>
</feature>
<feature type="compositionally biased region" description="Polar residues" evidence="1">
    <location>
        <begin position="16"/>
        <end position="38"/>
    </location>
</feature>
<sequence>MAKKVRKSKEYRKPNQFEQLQNQRIESNARSGKVQSTSHENKSNPMLLISVGLIIGVALFVYYHLLTLVQMQDLSGSLPMPDQRIFGYTLGDIEALRNAMDDDAVGQLNYLHKTAGFLFPMFTAIFSMLLFIYWIPNRQTRWLAWIAPLGFAAIDIWENFAIDALFTGELSESAVVLASILTTTRWALFIITAGLVLGLGAVRANRALKAKMLAIREGTD</sequence>
<proteinExistence type="predicted"/>
<protein>
    <submittedName>
        <fullName evidence="3">Conserved hypothetical membrane protein</fullName>
    </submittedName>
</protein>
<name>A0ABP1U0A4_GLUAR</name>
<keyword evidence="2" id="KW-0472">Membrane</keyword>
<keyword evidence="4" id="KW-1185">Reference proteome</keyword>
<feature type="region of interest" description="Disordered" evidence="1">
    <location>
        <begin position="1"/>
        <end position="40"/>
    </location>
</feature>
<evidence type="ECO:0000256" key="1">
    <source>
        <dbReference type="SAM" id="MobiDB-lite"/>
    </source>
</evidence>
<feature type="transmembrane region" description="Helical" evidence="2">
    <location>
        <begin position="174"/>
        <end position="202"/>
    </location>
</feature>
<reference evidence="4" key="1">
    <citation type="journal article" date="2010" name="PLoS ONE">
        <title>The Arthrobacter arilaitensis Re117 genome sequence reveals its genetic adaptation to the surface of cheese.</title>
        <authorList>
            <person name="Monnet C."/>
            <person name="Loux V."/>
            <person name="Gibrat J.F."/>
            <person name="Spinnler E."/>
            <person name="Barbe V."/>
            <person name="Vacherie B."/>
            <person name="Gavory F."/>
            <person name="Gourbeyre E."/>
            <person name="Siguier P."/>
            <person name="Chandler M."/>
            <person name="Elleuch R."/>
            <person name="Irlinger F."/>
            <person name="Vallaeys T."/>
        </authorList>
    </citation>
    <scope>NUCLEOTIDE SEQUENCE</scope>
    <source>
        <strain evidence="4">DSM 16368 / CIP 108037 / IAM 15318 / JCM 13566 / Re117</strain>
    </source>
</reference>
<evidence type="ECO:0000313" key="3">
    <source>
        <dbReference type="EMBL" id="CBT74795.1"/>
    </source>
</evidence>
<keyword evidence="2" id="KW-1133">Transmembrane helix</keyword>
<feature type="transmembrane region" description="Helical" evidence="2">
    <location>
        <begin position="117"/>
        <end position="135"/>
    </location>
</feature>
<keyword evidence="2" id="KW-0812">Transmembrane</keyword>
<evidence type="ECO:0000313" key="4">
    <source>
        <dbReference type="Proteomes" id="UP000006878"/>
    </source>
</evidence>
<organism evidence="3 4">
    <name type="scientific">Glutamicibacter arilaitensis (strain DSM 16368 / CIP 108037 / IAM 15318 / JCM 13566 / NCIMB 14258 / Re117)</name>
    <name type="common">Arthrobacter arilaitensis</name>
    <dbReference type="NCBI Taxonomy" id="861360"/>
    <lineage>
        <taxon>Bacteria</taxon>
        <taxon>Bacillati</taxon>
        <taxon>Actinomycetota</taxon>
        <taxon>Actinomycetes</taxon>
        <taxon>Micrococcales</taxon>
        <taxon>Micrococcaceae</taxon>
        <taxon>Glutamicibacter</taxon>
    </lineage>
</organism>
<feature type="compositionally biased region" description="Basic residues" evidence="1">
    <location>
        <begin position="1"/>
        <end position="10"/>
    </location>
</feature>
<accession>A0ABP1U0A4</accession>